<keyword evidence="1" id="KW-0472">Membrane</keyword>
<name>A0ABW3IRT4_9RHOB</name>
<evidence type="ECO:0000313" key="3">
    <source>
        <dbReference type="Proteomes" id="UP001597108"/>
    </source>
</evidence>
<evidence type="ECO:0000256" key="1">
    <source>
        <dbReference type="SAM" id="Phobius"/>
    </source>
</evidence>
<sequence length="147" mass="15980">MASETAGTATVHYPSFITEPGSPDVLFNVVVIFVLVLVFLIGAFYFRLHALPEQMAHSKSPAQYQLVAILALIGLFTHNNLFWIVALLLAAISVPDFLTPLRSIATSLQKMSGSDLPAPPEDAHVTRDTRAAATDFVDRDAWEGKDA</sequence>
<dbReference type="Proteomes" id="UP001597108">
    <property type="component" value="Unassembled WGS sequence"/>
</dbReference>
<feature type="transmembrane region" description="Helical" evidence="1">
    <location>
        <begin position="25"/>
        <end position="46"/>
    </location>
</feature>
<dbReference type="EMBL" id="JBHTJT010000030">
    <property type="protein sequence ID" value="MFD0980842.1"/>
    <property type="molecule type" value="Genomic_DNA"/>
</dbReference>
<protein>
    <submittedName>
        <fullName evidence="2">Uncharacterized protein</fullName>
    </submittedName>
</protein>
<reference evidence="3" key="1">
    <citation type="journal article" date="2019" name="Int. J. Syst. Evol. Microbiol.">
        <title>The Global Catalogue of Microorganisms (GCM) 10K type strain sequencing project: providing services to taxonomists for standard genome sequencing and annotation.</title>
        <authorList>
            <consortium name="The Broad Institute Genomics Platform"/>
            <consortium name="The Broad Institute Genome Sequencing Center for Infectious Disease"/>
            <person name="Wu L."/>
            <person name="Ma J."/>
        </authorList>
    </citation>
    <scope>NUCLEOTIDE SEQUENCE [LARGE SCALE GENOMIC DNA]</scope>
    <source>
        <strain evidence="3">CCUG 60524</strain>
    </source>
</reference>
<feature type="transmembrane region" description="Helical" evidence="1">
    <location>
        <begin position="66"/>
        <end position="92"/>
    </location>
</feature>
<keyword evidence="1" id="KW-0812">Transmembrane</keyword>
<organism evidence="2 3">
    <name type="scientific">Tropicimonas aquimaris</name>
    <dbReference type="NCBI Taxonomy" id="914152"/>
    <lineage>
        <taxon>Bacteria</taxon>
        <taxon>Pseudomonadati</taxon>
        <taxon>Pseudomonadota</taxon>
        <taxon>Alphaproteobacteria</taxon>
        <taxon>Rhodobacterales</taxon>
        <taxon>Roseobacteraceae</taxon>
        <taxon>Tropicimonas</taxon>
    </lineage>
</organism>
<proteinExistence type="predicted"/>
<keyword evidence="1" id="KW-1133">Transmembrane helix</keyword>
<gene>
    <name evidence="2" type="ORF">ACFQ2S_14410</name>
</gene>
<comment type="caution">
    <text evidence="2">The sequence shown here is derived from an EMBL/GenBank/DDBJ whole genome shotgun (WGS) entry which is preliminary data.</text>
</comment>
<keyword evidence="3" id="KW-1185">Reference proteome</keyword>
<dbReference type="RefSeq" id="WP_386075466.1">
    <property type="nucleotide sequence ID" value="NZ_JBHTJT010000030.1"/>
</dbReference>
<evidence type="ECO:0000313" key="2">
    <source>
        <dbReference type="EMBL" id="MFD0980842.1"/>
    </source>
</evidence>
<accession>A0ABW3IRT4</accession>